<proteinExistence type="predicted"/>
<evidence type="ECO:0000313" key="1">
    <source>
        <dbReference type="EMBL" id="VVP78156.1"/>
    </source>
</evidence>
<gene>
    <name evidence="1" type="ORF">PS918_02057</name>
</gene>
<evidence type="ECO:0000313" key="2">
    <source>
        <dbReference type="Proteomes" id="UP000326611"/>
    </source>
</evidence>
<dbReference type="Proteomes" id="UP000326611">
    <property type="component" value="Unassembled WGS sequence"/>
</dbReference>
<reference evidence="1 2" key="1">
    <citation type="submission" date="2019-09" db="EMBL/GenBank/DDBJ databases">
        <authorList>
            <person name="Chandra G."/>
            <person name="Truman W A."/>
        </authorList>
    </citation>
    <scope>NUCLEOTIDE SEQUENCE [LARGE SCALE GENOMIC DNA]</scope>
    <source>
        <strain evidence="1">PS918</strain>
    </source>
</reference>
<organism evidence="1 2">
    <name type="scientific">Pseudomonas fluorescens</name>
    <dbReference type="NCBI Taxonomy" id="294"/>
    <lineage>
        <taxon>Bacteria</taxon>
        <taxon>Pseudomonadati</taxon>
        <taxon>Pseudomonadota</taxon>
        <taxon>Gammaproteobacteria</taxon>
        <taxon>Pseudomonadales</taxon>
        <taxon>Pseudomonadaceae</taxon>
        <taxon>Pseudomonas</taxon>
    </lineage>
</organism>
<dbReference type="AlphaFoldDB" id="A0A5E7RUT1"/>
<protein>
    <submittedName>
        <fullName evidence="1">Uncharacterized protein</fullName>
    </submittedName>
</protein>
<sequence>MDVNDNAFILDKRGVLKFFASRLAPTVSGPF</sequence>
<accession>A0A5E7RUT1</accession>
<name>A0A5E7RUT1_PSEFL</name>
<dbReference type="EMBL" id="CABVIY010000002">
    <property type="protein sequence ID" value="VVP78156.1"/>
    <property type="molecule type" value="Genomic_DNA"/>
</dbReference>